<evidence type="ECO:0000256" key="2">
    <source>
        <dbReference type="ARBA" id="ARBA00022884"/>
    </source>
</evidence>
<gene>
    <name evidence="5" type="ORF">BCR37DRAFT_345996</name>
</gene>
<dbReference type="SMART" id="SM00360">
    <property type="entry name" value="RRM"/>
    <property type="match status" value="4"/>
</dbReference>
<dbReference type="PANTHER" id="PTHR14089:SF8">
    <property type="entry name" value="RNA-BINDING PROTEIN MRN1"/>
    <property type="match status" value="1"/>
</dbReference>
<dbReference type="GO" id="GO:0010494">
    <property type="term" value="C:cytoplasmic stress granule"/>
    <property type="evidence" value="ECO:0007669"/>
    <property type="project" value="TreeGrafter"/>
</dbReference>
<dbReference type="OrthoDB" id="6407164at2759"/>
<accession>A0A1Y2FJ02</accession>
<dbReference type="STRING" id="56484.A0A1Y2FJ02"/>
<dbReference type="EMBL" id="MCFI01000007">
    <property type="protein sequence ID" value="ORY83913.1"/>
    <property type="molecule type" value="Genomic_DNA"/>
</dbReference>
<evidence type="ECO:0000256" key="1">
    <source>
        <dbReference type="ARBA" id="ARBA00022737"/>
    </source>
</evidence>
<keyword evidence="6" id="KW-1185">Reference proteome</keyword>
<organism evidence="5 6">
    <name type="scientific">Protomyces lactucae-debilis</name>
    <dbReference type="NCBI Taxonomy" id="2754530"/>
    <lineage>
        <taxon>Eukaryota</taxon>
        <taxon>Fungi</taxon>
        <taxon>Dikarya</taxon>
        <taxon>Ascomycota</taxon>
        <taxon>Taphrinomycotina</taxon>
        <taxon>Taphrinomycetes</taxon>
        <taxon>Taphrinales</taxon>
        <taxon>Protomycetaceae</taxon>
        <taxon>Protomyces</taxon>
    </lineage>
</organism>
<dbReference type="InterPro" id="IPR012677">
    <property type="entry name" value="Nucleotide-bd_a/b_plait_sf"/>
</dbReference>
<sequence length="454" mass="50125">MLAGHSVNQFTGALGRTVYVGNIPDDVPADEIISLVKTGPIESIRVLPEKNCAFISFVDPISAAHFHTDASMRKLTLRDQEIKVGWGKPSALPANVQMAIQQSGATRNVYLGNLPAELGEDDLREQLGKYGPIDQVKIVHEKNIGFVHFLSIANAMKAVQQLPSEPDWNDRRVYYGKDRCAYVSKQQQTVAAQNQAILGNLGLSQMPQMPMMLNPNSYLTSGVIASNMGNRTVYLGNIHPETTLEEICNVVRGGILHHIRYIPDKHICFVTFVDPNAAIAFFSISNMHGLLIHNRRLKIGWGKHSGPLPTALALAVGAGASRNVYIGNIEDSLTEEQIKADFSEFGEIELVNSLREKQCAFVNFTNLASAIKAIEGIKQKDGYKLGKYRINFGKDRCGNASKSRMPMHAPAMLPTMMGQPYFVPMNHEPVDYQEGFIKAYSGDRVNPSSREDDI</sequence>
<proteinExistence type="predicted"/>
<keyword evidence="2 3" id="KW-0694">RNA-binding</keyword>
<dbReference type="RefSeq" id="XP_040726208.1">
    <property type="nucleotide sequence ID" value="XM_040867654.1"/>
</dbReference>
<feature type="domain" description="RRM" evidence="4">
    <location>
        <begin position="322"/>
        <end position="395"/>
    </location>
</feature>
<dbReference type="CDD" id="cd12521">
    <property type="entry name" value="RRM3_MRN1"/>
    <property type="match status" value="1"/>
</dbReference>
<dbReference type="GO" id="GO:0010468">
    <property type="term" value="P:regulation of gene expression"/>
    <property type="evidence" value="ECO:0007669"/>
    <property type="project" value="UniProtKB-ARBA"/>
</dbReference>
<dbReference type="Gene3D" id="3.30.70.330">
    <property type="match status" value="4"/>
</dbReference>
<dbReference type="InterPro" id="IPR039171">
    <property type="entry name" value="Cwc2/Slt11"/>
</dbReference>
<feature type="domain" description="RRM" evidence="4">
    <location>
        <begin position="107"/>
        <end position="188"/>
    </location>
</feature>
<reference evidence="5 6" key="1">
    <citation type="submission" date="2016-07" db="EMBL/GenBank/DDBJ databases">
        <title>Pervasive Adenine N6-methylation of Active Genes in Fungi.</title>
        <authorList>
            <consortium name="DOE Joint Genome Institute"/>
            <person name="Mondo S.J."/>
            <person name="Dannebaum R.O."/>
            <person name="Kuo R.C."/>
            <person name="Labutti K."/>
            <person name="Haridas S."/>
            <person name="Kuo A."/>
            <person name="Salamov A."/>
            <person name="Ahrendt S.R."/>
            <person name="Lipzen A."/>
            <person name="Sullivan W."/>
            <person name="Andreopoulos W.B."/>
            <person name="Clum A."/>
            <person name="Lindquist E."/>
            <person name="Daum C."/>
            <person name="Ramamoorthy G.K."/>
            <person name="Gryganskyi A."/>
            <person name="Culley D."/>
            <person name="Magnuson J.K."/>
            <person name="James T.Y."/>
            <person name="O'Malley M.A."/>
            <person name="Stajich J.E."/>
            <person name="Spatafora J.W."/>
            <person name="Visel A."/>
            <person name="Grigoriev I.V."/>
        </authorList>
    </citation>
    <scope>NUCLEOTIDE SEQUENCE [LARGE SCALE GENOMIC DNA]</scope>
    <source>
        <strain evidence="5 6">12-1054</strain>
    </source>
</reference>
<dbReference type="OMA" id="YGRDRCA"/>
<dbReference type="Pfam" id="PF00076">
    <property type="entry name" value="RRM_1"/>
    <property type="match status" value="2"/>
</dbReference>
<comment type="caution">
    <text evidence="5">The sequence shown here is derived from an EMBL/GenBank/DDBJ whole genome shotgun (WGS) entry which is preliminary data.</text>
</comment>
<feature type="domain" description="RRM" evidence="4">
    <location>
        <begin position="231"/>
        <end position="304"/>
    </location>
</feature>
<dbReference type="PROSITE" id="PS50102">
    <property type="entry name" value="RRM"/>
    <property type="match status" value="4"/>
</dbReference>
<feature type="domain" description="RRM" evidence="4">
    <location>
        <begin position="16"/>
        <end position="89"/>
    </location>
</feature>
<dbReference type="AlphaFoldDB" id="A0A1Y2FJ02"/>
<dbReference type="FunFam" id="3.30.70.330:FF:000120">
    <property type="entry name" value="Negative regulator of differentiation 1"/>
    <property type="match status" value="2"/>
</dbReference>
<dbReference type="Proteomes" id="UP000193685">
    <property type="component" value="Unassembled WGS sequence"/>
</dbReference>
<dbReference type="FunFam" id="3.30.70.330:FF:000047">
    <property type="entry name" value="Differentiation 1 negative regulator"/>
    <property type="match status" value="1"/>
</dbReference>
<keyword evidence="1" id="KW-0677">Repeat</keyword>
<dbReference type="InterPro" id="IPR000504">
    <property type="entry name" value="RRM_dom"/>
</dbReference>
<dbReference type="GO" id="GO:0003729">
    <property type="term" value="F:mRNA binding"/>
    <property type="evidence" value="ECO:0007669"/>
    <property type="project" value="UniProtKB-ARBA"/>
</dbReference>
<dbReference type="GO" id="GO:0000398">
    <property type="term" value="P:mRNA splicing, via spliceosome"/>
    <property type="evidence" value="ECO:0007669"/>
    <property type="project" value="TreeGrafter"/>
</dbReference>
<evidence type="ECO:0000313" key="6">
    <source>
        <dbReference type="Proteomes" id="UP000193685"/>
    </source>
</evidence>
<protein>
    <recommendedName>
        <fullName evidence="4">RRM domain-containing protein</fullName>
    </recommendedName>
</protein>
<dbReference type="PANTHER" id="PTHR14089">
    <property type="entry name" value="PRE-MRNA-SPLICING FACTOR RBM22"/>
    <property type="match status" value="1"/>
</dbReference>
<evidence type="ECO:0000259" key="4">
    <source>
        <dbReference type="PROSITE" id="PS50102"/>
    </source>
</evidence>
<dbReference type="InterPro" id="IPR035979">
    <property type="entry name" value="RBD_domain_sf"/>
</dbReference>
<name>A0A1Y2FJ02_PROLT</name>
<dbReference type="CDD" id="cd12523">
    <property type="entry name" value="RRM2_MRN1"/>
    <property type="match status" value="1"/>
</dbReference>
<evidence type="ECO:0000256" key="3">
    <source>
        <dbReference type="PROSITE-ProRule" id="PRU00176"/>
    </source>
</evidence>
<dbReference type="GO" id="GO:0051252">
    <property type="term" value="P:regulation of RNA metabolic process"/>
    <property type="evidence" value="ECO:0007669"/>
    <property type="project" value="UniProtKB-ARBA"/>
</dbReference>
<dbReference type="GeneID" id="63784253"/>
<dbReference type="SUPFAM" id="SSF54928">
    <property type="entry name" value="RNA-binding domain, RBD"/>
    <property type="match status" value="3"/>
</dbReference>
<evidence type="ECO:0000313" key="5">
    <source>
        <dbReference type="EMBL" id="ORY83913.1"/>
    </source>
</evidence>